<organism evidence="8 9">
    <name type="scientific">Acidiphilium cryptum (strain JF-5)</name>
    <dbReference type="NCBI Taxonomy" id="349163"/>
    <lineage>
        <taxon>Bacteria</taxon>
        <taxon>Pseudomonadati</taxon>
        <taxon>Pseudomonadota</taxon>
        <taxon>Alphaproteobacteria</taxon>
        <taxon>Acetobacterales</taxon>
        <taxon>Acidocellaceae</taxon>
        <taxon>Acidiphilium</taxon>
    </lineage>
</organism>
<protein>
    <submittedName>
        <fullName evidence="8">Peptidase A24A, prepilin type IV</fullName>
    </submittedName>
</protein>
<evidence type="ECO:0000313" key="8">
    <source>
        <dbReference type="EMBL" id="ABQ32223.1"/>
    </source>
</evidence>
<dbReference type="GO" id="GO:0004190">
    <property type="term" value="F:aspartic-type endopeptidase activity"/>
    <property type="evidence" value="ECO:0007669"/>
    <property type="project" value="InterPro"/>
</dbReference>
<accession>A5G2Z1</accession>
<dbReference type="PANTHER" id="PTHR36506">
    <property type="entry name" value="PREFLAGELLIN PEPTIDASE"/>
    <property type="match status" value="1"/>
</dbReference>
<dbReference type="AlphaFoldDB" id="A5G2Z1"/>
<dbReference type="InterPro" id="IPR052218">
    <property type="entry name" value="Preflagellin_Peptidase"/>
</dbReference>
<dbReference type="RefSeq" id="WP_012040496.1">
    <property type="nucleotide sequence ID" value="NC_009484.1"/>
</dbReference>
<evidence type="ECO:0000256" key="4">
    <source>
        <dbReference type="ARBA" id="ARBA00022989"/>
    </source>
</evidence>
<dbReference type="EMBL" id="CP000697">
    <property type="protein sequence ID" value="ABQ32223.1"/>
    <property type="molecule type" value="Genomic_DNA"/>
</dbReference>
<evidence type="ECO:0000259" key="7">
    <source>
        <dbReference type="Pfam" id="PF01478"/>
    </source>
</evidence>
<evidence type="ECO:0000256" key="6">
    <source>
        <dbReference type="SAM" id="Phobius"/>
    </source>
</evidence>
<dbReference type="Gene3D" id="1.20.120.1220">
    <property type="match status" value="1"/>
</dbReference>
<feature type="transmembrane region" description="Helical" evidence="6">
    <location>
        <begin position="81"/>
        <end position="114"/>
    </location>
</feature>
<evidence type="ECO:0000256" key="3">
    <source>
        <dbReference type="ARBA" id="ARBA00022692"/>
    </source>
</evidence>
<keyword evidence="9" id="KW-1185">Reference proteome</keyword>
<evidence type="ECO:0000256" key="1">
    <source>
        <dbReference type="ARBA" id="ARBA00004651"/>
    </source>
</evidence>
<dbReference type="STRING" id="349163.Acry_3033"/>
<dbReference type="Pfam" id="PF01478">
    <property type="entry name" value="Peptidase_A24"/>
    <property type="match status" value="1"/>
</dbReference>
<dbReference type="KEGG" id="acr:Acry_3033"/>
<feature type="transmembrane region" description="Helical" evidence="6">
    <location>
        <begin position="50"/>
        <end position="69"/>
    </location>
</feature>
<keyword evidence="5 6" id="KW-0472">Membrane</keyword>
<proteinExistence type="predicted"/>
<sequence>MDHVVQIAMLVPLAFACWQDLLLRRIPDGVPAAMALAGIFLRLRDGFQPFGVSLAVAAVLFAVLFAVYLRRSIGGGDVKLIVALALGYGPLALAGFLFATVLAGGILALAYLALRVAAPPPRPAGHDASLLRRLWAVERWRAHRSGLPYGIAIAAGAAWTMLPALRL</sequence>
<evidence type="ECO:0000256" key="2">
    <source>
        <dbReference type="ARBA" id="ARBA00022475"/>
    </source>
</evidence>
<comment type="subcellular location">
    <subcellularLocation>
        <location evidence="1">Cell membrane</location>
        <topology evidence="1">Multi-pass membrane protein</topology>
    </subcellularLocation>
</comment>
<dbReference type="GO" id="GO:0005886">
    <property type="term" value="C:plasma membrane"/>
    <property type="evidence" value="ECO:0007669"/>
    <property type="project" value="UniProtKB-SubCell"/>
</dbReference>
<dbReference type="PANTHER" id="PTHR36506:SF1">
    <property type="entry name" value="PREFLAGELLIN PEPTIDASE"/>
    <property type="match status" value="1"/>
</dbReference>
<feature type="domain" description="Prepilin type IV endopeptidase peptidase" evidence="7">
    <location>
        <begin position="9"/>
        <end position="109"/>
    </location>
</feature>
<dbReference type="HOGENOM" id="CLU_057101_9_2_5"/>
<gene>
    <name evidence="8" type="ordered locus">Acry_3033</name>
</gene>
<dbReference type="Proteomes" id="UP000000245">
    <property type="component" value="Chromosome"/>
</dbReference>
<evidence type="ECO:0000313" key="9">
    <source>
        <dbReference type="Proteomes" id="UP000000245"/>
    </source>
</evidence>
<keyword evidence="2" id="KW-1003">Cell membrane</keyword>
<evidence type="ECO:0000256" key="5">
    <source>
        <dbReference type="ARBA" id="ARBA00023136"/>
    </source>
</evidence>
<keyword evidence="4 6" id="KW-1133">Transmembrane helix</keyword>
<dbReference type="InterPro" id="IPR000045">
    <property type="entry name" value="Prepilin_IV_endopep_pep"/>
</dbReference>
<reference evidence="8 9" key="1">
    <citation type="submission" date="2007-05" db="EMBL/GenBank/DDBJ databases">
        <title>Complete sequence of chromosome of Acidiphilium cryptum JF-5.</title>
        <authorList>
            <consortium name="US DOE Joint Genome Institute"/>
            <person name="Copeland A."/>
            <person name="Lucas S."/>
            <person name="Lapidus A."/>
            <person name="Barry K."/>
            <person name="Detter J.C."/>
            <person name="Glavina del Rio T."/>
            <person name="Hammon N."/>
            <person name="Israni S."/>
            <person name="Dalin E."/>
            <person name="Tice H."/>
            <person name="Pitluck S."/>
            <person name="Sims D."/>
            <person name="Brettin T."/>
            <person name="Bruce D."/>
            <person name="Han C."/>
            <person name="Schmutz J."/>
            <person name="Larimer F."/>
            <person name="Land M."/>
            <person name="Hauser L."/>
            <person name="Kyrpides N."/>
            <person name="Kim E."/>
            <person name="Magnuson T."/>
            <person name="Richardson P."/>
        </authorList>
    </citation>
    <scope>NUCLEOTIDE SEQUENCE [LARGE SCALE GENOMIC DNA]</scope>
    <source>
        <strain evidence="8 9">JF-5</strain>
    </source>
</reference>
<name>A5G2Z1_ACICJ</name>
<dbReference type="eggNOG" id="COG4960">
    <property type="taxonomic scope" value="Bacteria"/>
</dbReference>
<keyword evidence="3 6" id="KW-0812">Transmembrane</keyword>